<dbReference type="EMBL" id="WUEY01000014">
    <property type="protein sequence ID" value="NEI72917.1"/>
    <property type="molecule type" value="Genomic_DNA"/>
</dbReference>
<feature type="compositionally biased region" description="Basic and acidic residues" evidence="1">
    <location>
        <begin position="1"/>
        <end position="49"/>
    </location>
</feature>
<feature type="region of interest" description="Disordered" evidence="1">
    <location>
        <begin position="1"/>
        <end position="69"/>
    </location>
</feature>
<dbReference type="Proteomes" id="UP000483035">
    <property type="component" value="Unassembled WGS sequence"/>
</dbReference>
<name>A0A6L9UFK7_9HYPH</name>
<dbReference type="RefSeq" id="WP_163990770.1">
    <property type="nucleotide sequence ID" value="NZ_WUEY01000014.1"/>
</dbReference>
<sequence>MDDNEDKRRERAYRIWEDEGRPEGRHLDHWQRAEDQHEETEKEADRSEAAEVAAPKLGTGNKNASGGTP</sequence>
<feature type="compositionally biased region" description="Polar residues" evidence="1">
    <location>
        <begin position="60"/>
        <end position="69"/>
    </location>
</feature>
<evidence type="ECO:0000256" key="1">
    <source>
        <dbReference type="SAM" id="MobiDB-lite"/>
    </source>
</evidence>
<evidence type="ECO:0000313" key="3">
    <source>
        <dbReference type="Proteomes" id="UP000483035"/>
    </source>
</evidence>
<comment type="caution">
    <text evidence="2">The sequence shown here is derived from an EMBL/GenBank/DDBJ whole genome shotgun (WGS) entry which is preliminary data.</text>
</comment>
<dbReference type="InterPro" id="IPR021327">
    <property type="entry name" value="DUF2934"/>
</dbReference>
<organism evidence="2 3">
    <name type="scientific">Rhizobium lusitanum</name>
    <dbReference type="NCBI Taxonomy" id="293958"/>
    <lineage>
        <taxon>Bacteria</taxon>
        <taxon>Pseudomonadati</taxon>
        <taxon>Pseudomonadota</taxon>
        <taxon>Alphaproteobacteria</taxon>
        <taxon>Hyphomicrobiales</taxon>
        <taxon>Rhizobiaceae</taxon>
        <taxon>Rhizobium/Agrobacterium group</taxon>
        <taxon>Rhizobium</taxon>
    </lineage>
</organism>
<proteinExistence type="predicted"/>
<gene>
    <name evidence="2" type="ORF">GR212_25475</name>
</gene>
<accession>A0A6L9UFK7</accession>
<protein>
    <submittedName>
        <fullName evidence="2">DUF2934 domain-containing protein</fullName>
    </submittedName>
</protein>
<dbReference type="Pfam" id="PF11154">
    <property type="entry name" value="DUF2934"/>
    <property type="match status" value="1"/>
</dbReference>
<reference evidence="2 3" key="1">
    <citation type="submission" date="2019-12" db="EMBL/GenBank/DDBJ databases">
        <title>Rhizobium genotypes associated with high levels of biological nitrogen fixation by grain legumes in a temperate-maritime cropping system.</title>
        <authorList>
            <person name="Maluk M."/>
            <person name="Francesc Ferrando Molina F."/>
            <person name="Lopez Del Egido L."/>
            <person name="Lafos M."/>
            <person name="Langarica-Fuentes A."/>
            <person name="Gebre Yohannes G."/>
            <person name="Young M.W."/>
            <person name="Martin P."/>
            <person name="Gantlett R."/>
            <person name="Kenicer G."/>
            <person name="Hawes C."/>
            <person name="Begg G.S."/>
            <person name="Quilliam R.S."/>
            <person name="Squire G.R."/>
            <person name="Poole P.S."/>
            <person name="Young P.W."/>
            <person name="Iannetta P.M."/>
            <person name="James E.K."/>
        </authorList>
    </citation>
    <scope>NUCLEOTIDE SEQUENCE [LARGE SCALE GENOMIC DNA]</scope>
    <source>
        <strain evidence="2 3">JHI1118</strain>
    </source>
</reference>
<evidence type="ECO:0000313" key="2">
    <source>
        <dbReference type="EMBL" id="NEI72917.1"/>
    </source>
</evidence>
<dbReference type="AlphaFoldDB" id="A0A6L9UFK7"/>